<dbReference type="RefSeq" id="WP_183215958.1">
    <property type="nucleotide sequence ID" value="NZ_BMPW01000001.1"/>
</dbReference>
<dbReference type="SUPFAM" id="SSF49313">
    <property type="entry name" value="Cadherin-like"/>
    <property type="match status" value="4"/>
</dbReference>
<accession>A0A7W5ABK6</accession>
<evidence type="ECO:0000313" key="2">
    <source>
        <dbReference type="EMBL" id="MBB3092804.1"/>
    </source>
</evidence>
<dbReference type="Proteomes" id="UP000590749">
    <property type="component" value="Unassembled WGS sequence"/>
</dbReference>
<dbReference type="EMBL" id="JACHXF010000001">
    <property type="protein sequence ID" value="MBB3092804.1"/>
    <property type="molecule type" value="Genomic_DNA"/>
</dbReference>
<keyword evidence="3" id="KW-1185">Reference proteome</keyword>
<organism evidence="2 3">
    <name type="scientific">Actinoplanes campanulatus</name>
    <dbReference type="NCBI Taxonomy" id="113559"/>
    <lineage>
        <taxon>Bacteria</taxon>
        <taxon>Bacillati</taxon>
        <taxon>Actinomycetota</taxon>
        <taxon>Actinomycetes</taxon>
        <taxon>Micromonosporales</taxon>
        <taxon>Micromonosporaceae</taxon>
        <taxon>Actinoplanes</taxon>
    </lineage>
</organism>
<protein>
    <submittedName>
        <fullName evidence="2">Tfp pilus assembly protein PilV</fullName>
    </submittedName>
</protein>
<sequence length="565" mass="58531">MRGEPVRSSDEGSSLLEVLVSLAVISIAMAGLGSFFITGNLAVAHSRDVRQAVQVAAGGLEEVRALEGSSLLSGRGPVKVKGQWDAALTGPSRKKLKPYLSSMKMASDPEIKDSASTVGDEAPLSTATRTVTVGSATYQRTIYVGKCEVYYLRGDDCVNPDDYTAPPNKAEILRYFRVVVLVTWPGKNCADATCSHIASTLVSEAAEPTFDSNPGVPKVVTSELTFYVGREKSYQLDVDAGKPLYTWTIGSRPSWLTAPTAVGYVTGTPTAVGVTNTTLRVTDSNGIWDERPLKLTVVQPPSLAALPPSKSLVGADVSLTLAVTGGVPKYTFTSTNLPDELNLDPATGVITGRIGKAGAYPITVRVVDANGMRSDPMTFTHTVYQPVTLAALPAQSVNLGSAVSVTAVAAGGDGAYTYALSGAPLGVTIDAATGVVSGTPTVPGRYLLKATVTDGLGGTVSQTFELVVATTTRLTFTTPNPVGADRTSVAGTATSMALVTNGQSLSLGNISYTVTGLPPGLTLNSGQQTITGTPTAKGTYPVTITATSTPPTPQTAVLNFVWTIT</sequence>
<keyword evidence="1" id="KW-1133">Transmembrane helix</keyword>
<dbReference type="InterPro" id="IPR012902">
    <property type="entry name" value="N_methyl_site"/>
</dbReference>
<dbReference type="InterPro" id="IPR015919">
    <property type="entry name" value="Cadherin-like_sf"/>
</dbReference>
<keyword evidence="1" id="KW-0812">Transmembrane</keyword>
<dbReference type="InterPro" id="IPR013783">
    <property type="entry name" value="Ig-like_fold"/>
</dbReference>
<dbReference type="Pfam" id="PF05345">
    <property type="entry name" value="He_PIG"/>
    <property type="match status" value="4"/>
</dbReference>
<feature type="transmembrane region" description="Helical" evidence="1">
    <location>
        <begin position="20"/>
        <end position="43"/>
    </location>
</feature>
<name>A0A7W5ABK6_9ACTN</name>
<dbReference type="AlphaFoldDB" id="A0A7W5ABK6"/>
<dbReference type="Pfam" id="PF07963">
    <property type="entry name" value="N_methyl"/>
    <property type="match status" value="1"/>
</dbReference>
<dbReference type="Gene3D" id="2.60.40.10">
    <property type="entry name" value="Immunoglobulins"/>
    <property type="match status" value="4"/>
</dbReference>
<reference evidence="2 3" key="1">
    <citation type="submission" date="2020-08" db="EMBL/GenBank/DDBJ databases">
        <title>Genomic Encyclopedia of Type Strains, Phase III (KMG-III): the genomes of soil and plant-associated and newly described type strains.</title>
        <authorList>
            <person name="Whitman W."/>
        </authorList>
    </citation>
    <scope>NUCLEOTIDE SEQUENCE [LARGE SCALE GENOMIC DNA]</scope>
    <source>
        <strain evidence="2 3">CECT 3287</strain>
    </source>
</reference>
<dbReference type="GO" id="GO:0005975">
    <property type="term" value="P:carbohydrate metabolic process"/>
    <property type="evidence" value="ECO:0007669"/>
    <property type="project" value="UniProtKB-ARBA"/>
</dbReference>
<dbReference type="GO" id="GO:0005509">
    <property type="term" value="F:calcium ion binding"/>
    <property type="evidence" value="ECO:0007669"/>
    <property type="project" value="InterPro"/>
</dbReference>
<comment type="caution">
    <text evidence="2">The sequence shown here is derived from an EMBL/GenBank/DDBJ whole genome shotgun (WGS) entry which is preliminary data.</text>
</comment>
<gene>
    <name evidence="2" type="ORF">FHR83_000438</name>
</gene>
<keyword evidence="1" id="KW-0472">Membrane</keyword>
<evidence type="ECO:0000313" key="3">
    <source>
        <dbReference type="Proteomes" id="UP000590749"/>
    </source>
</evidence>
<proteinExistence type="predicted"/>
<evidence type="ECO:0000256" key="1">
    <source>
        <dbReference type="SAM" id="Phobius"/>
    </source>
</evidence>
<dbReference type="GO" id="GO:0016020">
    <property type="term" value="C:membrane"/>
    <property type="evidence" value="ECO:0007669"/>
    <property type="project" value="InterPro"/>
</dbReference>